<keyword evidence="1" id="KW-0812">Transmembrane</keyword>
<gene>
    <name evidence="1" type="ORF">KUF71_006769</name>
</gene>
<organism evidence="1 2">
    <name type="scientific">Frankliniella fusca</name>
    <dbReference type="NCBI Taxonomy" id="407009"/>
    <lineage>
        <taxon>Eukaryota</taxon>
        <taxon>Metazoa</taxon>
        <taxon>Ecdysozoa</taxon>
        <taxon>Arthropoda</taxon>
        <taxon>Hexapoda</taxon>
        <taxon>Insecta</taxon>
        <taxon>Pterygota</taxon>
        <taxon>Neoptera</taxon>
        <taxon>Paraneoptera</taxon>
        <taxon>Thysanoptera</taxon>
        <taxon>Terebrantia</taxon>
        <taxon>Thripoidea</taxon>
        <taxon>Thripidae</taxon>
        <taxon>Frankliniella</taxon>
    </lineage>
</organism>
<dbReference type="EMBL" id="JAHWGI010000685">
    <property type="protein sequence ID" value="KAK3917150.1"/>
    <property type="molecule type" value="Genomic_DNA"/>
</dbReference>
<reference evidence="1" key="2">
    <citation type="journal article" date="2023" name="BMC Genomics">
        <title>Pest status, molecular evolution, and epigenetic factors derived from the genome assembly of Frankliniella fusca, a thysanopteran phytovirus vector.</title>
        <authorList>
            <person name="Catto M.A."/>
            <person name="Labadie P.E."/>
            <person name="Jacobson A.L."/>
            <person name="Kennedy G.G."/>
            <person name="Srinivasan R."/>
            <person name="Hunt B.G."/>
        </authorList>
    </citation>
    <scope>NUCLEOTIDE SEQUENCE</scope>
    <source>
        <tissue evidence="1">Head</tissue>
    </source>
</reference>
<dbReference type="AlphaFoldDB" id="A0AAE1LF43"/>
<keyword evidence="2" id="KW-1185">Reference proteome</keyword>
<dbReference type="Proteomes" id="UP001219518">
    <property type="component" value="Unassembled WGS sequence"/>
</dbReference>
<evidence type="ECO:0000313" key="1">
    <source>
        <dbReference type="EMBL" id="KAK3917150.1"/>
    </source>
</evidence>
<reference evidence="1" key="1">
    <citation type="submission" date="2021-07" db="EMBL/GenBank/DDBJ databases">
        <authorList>
            <person name="Catto M.A."/>
            <person name="Jacobson A."/>
            <person name="Kennedy G."/>
            <person name="Labadie P."/>
            <person name="Hunt B.G."/>
            <person name="Srinivasan R."/>
        </authorList>
    </citation>
    <scope>NUCLEOTIDE SEQUENCE</scope>
    <source>
        <strain evidence="1">PL_HMW_Pooled</strain>
        <tissue evidence="1">Head</tissue>
    </source>
</reference>
<sequence>MDTTVNHIPRSSNDSHMIHVKLARRMQYVNNYMSGNVRPKLLYDAAKKFVLKPLAIEEAIELSTNWCFNNNVENDQYEFNNDTEFYTHNAIYETLLTSDDINFMGSSENGIRFAPAENYTPTSILFDNNCEFLAFPKVFGGYKLNPEYNNTKISYSDFTKSMILRFDRRVAERGDLLLFMAKKLELFKAIQRTWKSPEGPFLDYKISHHYHRIEFQQRGSPHVHILLWLEGAPIFDINNLNTHDEVCQFIDKIISCSSENISDDFVKLQTHKHSHTCQKRIGNTDECRFNIQYFPIRQTLILTPLPNDIEDDIAKKYK</sequence>
<protein>
    <submittedName>
        <fullName evidence="1">Transmembrane cell adhesion receptor mua-3</fullName>
    </submittedName>
</protein>
<name>A0AAE1LF43_9NEOP</name>
<comment type="caution">
    <text evidence="1">The sequence shown here is derived from an EMBL/GenBank/DDBJ whole genome shotgun (WGS) entry which is preliminary data.</text>
</comment>
<keyword evidence="1" id="KW-0472">Membrane</keyword>
<proteinExistence type="predicted"/>
<feature type="non-terminal residue" evidence="1">
    <location>
        <position position="318"/>
    </location>
</feature>
<evidence type="ECO:0000313" key="2">
    <source>
        <dbReference type="Proteomes" id="UP001219518"/>
    </source>
</evidence>
<keyword evidence="1" id="KW-0675">Receptor</keyword>
<accession>A0AAE1LF43</accession>